<accession>A0ABV7HYL8</accession>
<keyword evidence="3" id="KW-1185">Reference proteome</keyword>
<organism evidence="2 3">
    <name type="scientific">Gilvimarinus japonicus</name>
    <dbReference type="NCBI Taxonomy" id="1796469"/>
    <lineage>
        <taxon>Bacteria</taxon>
        <taxon>Pseudomonadati</taxon>
        <taxon>Pseudomonadota</taxon>
        <taxon>Gammaproteobacteria</taxon>
        <taxon>Cellvibrionales</taxon>
        <taxon>Cellvibrionaceae</taxon>
        <taxon>Gilvimarinus</taxon>
    </lineage>
</organism>
<feature type="transmembrane region" description="Helical" evidence="1">
    <location>
        <begin position="33"/>
        <end position="55"/>
    </location>
</feature>
<sequence length="59" mass="6744">MPSKLSPEDQARVDRVINSGIHRTERKPFRIKTLFFGLILLLTGMSLLSYAIAWYHGVV</sequence>
<dbReference type="Pfam" id="PF11293">
    <property type="entry name" value="DUF3094"/>
    <property type="match status" value="1"/>
</dbReference>
<gene>
    <name evidence="2" type="ORF">ACFOEB_14635</name>
</gene>
<keyword evidence="1" id="KW-0472">Membrane</keyword>
<keyword evidence="1" id="KW-0812">Transmembrane</keyword>
<dbReference type="InterPro" id="IPR021444">
    <property type="entry name" value="DUF3094"/>
</dbReference>
<reference evidence="3" key="1">
    <citation type="journal article" date="2019" name="Int. J. Syst. Evol. Microbiol.">
        <title>The Global Catalogue of Microorganisms (GCM) 10K type strain sequencing project: providing services to taxonomists for standard genome sequencing and annotation.</title>
        <authorList>
            <consortium name="The Broad Institute Genomics Platform"/>
            <consortium name="The Broad Institute Genome Sequencing Center for Infectious Disease"/>
            <person name="Wu L."/>
            <person name="Ma J."/>
        </authorList>
    </citation>
    <scope>NUCLEOTIDE SEQUENCE [LARGE SCALE GENOMIC DNA]</scope>
    <source>
        <strain evidence="3">KCTC 52141</strain>
    </source>
</reference>
<dbReference type="Proteomes" id="UP001595548">
    <property type="component" value="Unassembled WGS sequence"/>
</dbReference>
<protein>
    <submittedName>
        <fullName evidence="2">DUF3094 family protein</fullName>
    </submittedName>
</protein>
<evidence type="ECO:0000256" key="1">
    <source>
        <dbReference type="SAM" id="Phobius"/>
    </source>
</evidence>
<name>A0ABV7HYL8_9GAMM</name>
<dbReference type="EMBL" id="JBHRTL010000031">
    <property type="protein sequence ID" value="MFC3156446.1"/>
    <property type="molecule type" value="Genomic_DNA"/>
</dbReference>
<proteinExistence type="predicted"/>
<evidence type="ECO:0000313" key="3">
    <source>
        <dbReference type="Proteomes" id="UP001595548"/>
    </source>
</evidence>
<evidence type="ECO:0000313" key="2">
    <source>
        <dbReference type="EMBL" id="MFC3156446.1"/>
    </source>
</evidence>
<dbReference type="RefSeq" id="WP_339615612.1">
    <property type="nucleotide sequence ID" value="NZ_AP031500.1"/>
</dbReference>
<comment type="caution">
    <text evidence="2">The sequence shown here is derived from an EMBL/GenBank/DDBJ whole genome shotgun (WGS) entry which is preliminary data.</text>
</comment>
<keyword evidence="1" id="KW-1133">Transmembrane helix</keyword>